<dbReference type="Pfam" id="PF06985">
    <property type="entry name" value="HET"/>
    <property type="match status" value="1"/>
</dbReference>
<reference evidence="2 3" key="2">
    <citation type="submission" date="2021-10" db="EMBL/GenBank/DDBJ databases">
        <authorList>
            <person name="Piombo E."/>
        </authorList>
    </citation>
    <scope>NUCLEOTIDE SEQUENCE [LARGE SCALE GENOMIC DNA]</scope>
</reference>
<keyword evidence="3" id="KW-1185">Reference proteome</keyword>
<dbReference type="AlphaFoldDB" id="A0A9N9U7S1"/>
<dbReference type="Proteomes" id="UP000754883">
    <property type="component" value="Unassembled WGS sequence"/>
</dbReference>
<reference evidence="3" key="1">
    <citation type="submission" date="2019-06" db="EMBL/GenBank/DDBJ databases">
        <authorList>
            <person name="Broberg M."/>
        </authorList>
    </citation>
    <scope>NUCLEOTIDE SEQUENCE [LARGE SCALE GENOMIC DNA]</scope>
</reference>
<evidence type="ECO:0000313" key="2">
    <source>
        <dbReference type="EMBL" id="CAG9980898.1"/>
    </source>
</evidence>
<name>A0A9N9U7S1_9HYPO</name>
<dbReference type="EMBL" id="CABFNO020001320">
    <property type="protein sequence ID" value="CAG9980898.1"/>
    <property type="molecule type" value="Genomic_DNA"/>
</dbReference>
<dbReference type="OrthoDB" id="4928203at2759"/>
<feature type="domain" description="Heterokaryon incompatibility" evidence="1">
    <location>
        <begin position="142"/>
        <end position="241"/>
    </location>
</feature>
<protein>
    <recommendedName>
        <fullName evidence="1">Heterokaryon incompatibility domain-containing protein</fullName>
    </recommendedName>
</protein>
<accession>A0A9N9U7S1</accession>
<evidence type="ECO:0000259" key="1">
    <source>
        <dbReference type="Pfam" id="PF06985"/>
    </source>
</evidence>
<dbReference type="PANTHER" id="PTHR33112">
    <property type="entry name" value="DOMAIN PROTEIN, PUTATIVE-RELATED"/>
    <property type="match status" value="1"/>
</dbReference>
<sequence>MLCKVCREVFQGIWDTPDIRKVCRVDEYFGPDFLEPLGLCDRDFSRPDTFMFGHHATSESFQKSVREGCSICYNSLNLNLGTSTGDEATWEVIHNWLHDCLDNHERCNQPTSYIPPRLLRLEKPTGTFHIINGNVITPGAQYVTLSHSFTRSNFQLTESTLASLSEPQSLSALPLVYRDAFTIVDRLGLSYLWIDQLCVLQDNQSDQSLNANETSRIFSRALLGICAVGSTDPYSGLFTGRDPDLIIPTILKLPFGGLETTSYILETDKDLVGAHAFHKEPASTNPQVFRQRLLSPRMVHFGQRLVYWECYGAICDEVNPSGWSTPVGFSMGREKETADDHTSVIDSWKPLMGVQFPVKHNHIDQIFTRWFHLLREYSRCAVASSDEKIQNIQFVAENMKRLLQVRGCNDTTYLAGMWRLMLPKGLIWSVSGEGTRPAVSQVPSWSWASVDGIIDFHIRCPTDANTGLFCELVKVGMSLSAEGLLHGAITLIGKLVLANPMTHAGNGDEETLRTVATYPGQTFDYAGGGHCGTVLFDTKKDVAGEVFCFPISGTWSTPDTYWFSGLALSRLSDATYIRCGVWTFAGTKREDALRFFHNLPPEQEIKIV</sequence>
<comment type="caution">
    <text evidence="2">The sequence shown here is derived from an EMBL/GenBank/DDBJ whole genome shotgun (WGS) entry which is preliminary data.</text>
</comment>
<organism evidence="2 3">
    <name type="scientific">Clonostachys byssicola</name>
    <dbReference type="NCBI Taxonomy" id="160290"/>
    <lineage>
        <taxon>Eukaryota</taxon>
        <taxon>Fungi</taxon>
        <taxon>Dikarya</taxon>
        <taxon>Ascomycota</taxon>
        <taxon>Pezizomycotina</taxon>
        <taxon>Sordariomycetes</taxon>
        <taxon>Hypocreomycetidae</taxon>
        <taxon>Hypocreales</taxon>
        <taxon>Bionectriaceae</taxon>
        <taxon>Clonostachys</taxon>
    </lineage>
</organism>
<proteinExistence type="predicted"/>
<evidence type="ECO:0000313" key="3">
    <source>
        <dbReference type="Proteomes" id="UP000754883"/>
    </source>
</evidence>
<dbReference type="InterPro" id="IPR010730">
    <property type="entry name" value="HET"/>
</dbReference>
<gene>
    <name evidence="2" type="ORF">CBYS24578_00018449</name>
</gene>
<dbReference type="PANTHER" id="PTHR33112:SF16">
    <property type="entry name" value="HETEROKARYON INCOMPATIBILITY DOMAIN-CONTAINING PROTEIN"/>
    <property type="match status" value="1"/>
</dbReference>